<accession>A0A5J4L9X4</accession>
<dbReference type="InterPro" id="IPR027396">
    <property type="entry name" value="DsrEFH-like"/>
</dbReference>
<gene>
    <name evidence="1" type="ORF">A45J_2107</name>
</gene>
<protein>
    <submittedName>
        <fullName evidence="1">Uncharacterized protein</fullName>
    </submittedName>
</protein>
<dbReference type="SUPFAM" id="SSF75169">
    <property type="entry name" value="DsrEFH-like"/>
    <property type="match status" value="1"/>
</dbReference>
<organism evidence="1">
    <name type="scientific">hot springs metagenome</name>
    <dbReference type="NCBI Taxonomy" id="433727"/>
    <lineage>
        <taxon>unclassified sequences</taxon>
        <taxon>metagenomes</taxon>
        <taxon>ecological metagenomes</taxon>
    </lineage>
</organism>
<sequence>MSKLKVLFHVNENDRWNVALGNITNLIKDVGEGNVDVVVLANGPSVAAYADAEKIEIMKGLSEKGARFLACRNSLKKMCADNVICINEENLPSFVIVVPAGITEIIKRQHEGYAYVKP</sequence>
<evidence type="ECO:0000313" key="1">
    <source>
        <dbReference type="EMBL" id="GER94346.1"/>
    </source>
</evidence>
<proteinExistence type="predicted"/>
<dbReference type="EMBL" id="BLAB01000001">
    <property type="protein sequence ID" value="GER94346.1"/>
    <property type="molecule type" value="Genomic_DNA"/>
</dbReference>
<dbReference type="Gene3D" id="3.40.1260.10">
    <property type="entry name" value="DsrEFH-like"/>
    <property type="match status" value="1"/>
</dbReference>
<dbReference type="InterPro" id="IPR003787">
    <property type="entry name" value="Sulphur_relay_DsrE/F-like"/>
</dbReference>
<dbReference type="AlphaFoldDB" id="A0A5J4L9X4"/>
<name>A0A5J4L9X4_9ZZZZ</name>
<comment type="caution">
    <text evidence="1">The sequence shown here is derived from an EMBL/GenBank/DDBJ whole genome shotgun (WGS) entry which is preliminary data.</text>
</comment>
<dbReference type="PANTHER" id="PTHR37691">
    <property type="entry name" value="BLR3518 PROTEIN"/>
    <property type="match status" value="1"/>
</dbReference>
<dbReference type="Pfam" id="PF02635">
    <property type="entry name" value="DsrE"/>
    <property type="match status" value="1"/>
</dbReference>
<dbReference type="PANTHER" id="PTHR37691:SF1">
    <property type="entry name" value="BLR3518 PROTEIN"/>
    <property type="match status" value="1"/>
</dbReference>
<reference evidence="1" key="1">
    <citation type="submission" date="2019-10" db="EMBL/GenBank/DDBJ databases">
        <title>Metagenomic sequencing of thiosulfate-disproportionating enrichment culture.</title>
        <authorList>
            <person name="Umezawa K."/>
            <person name="Kojima H."/>
            <person name="Fukui M."/>
        </authorList>
    </citation>
    <scope>NUCLEOTIDE SEQUENCE</scope>
    <source>
        <strain evidence="1">45J</strain>
    </source>
</reference>